<evidence type="ECO:0000256" key="3">
    <source>
        <dbReference type="ARBA" id="ARBA00022692"/>
    </source>
</evidence>
<evidence type="ECO:0000256" key="1">
    <source>
        <dbReference type="ARBA" id="ARBA00004651"/>
    </source>
</evidence>
<keyword evidence="4 6" id="KW-1133">Transmembrane helix</keyword>
<comment type="caution">
    <text evidence="7">The sequence shown here is derived from an EMBL/GenBank/DDBJ whole genome shotgun (WGS) entry which is preliminary data.</text>
</comment>
<organism evidence="7 8">
    <name type="scientific">Scopulibacillus cellulosilyticus</name>
    <dbReference type="NCBI Taxonomy" id="2665665"/>
    <lineage>
        <taxon>Bacteria</taxon>
        <taxon>Bacillati</taxon>
        <taxon>Bacillota</taxon>
        <taxon>Bacilli</taxon>
        <taxon>Bacillales</taxon>
        <taxon>Sporolactobacillaceae</taxon>
        <taxon>Scopulibacillus</taxon>
    </lineage>
</organism>
<feature type="transmembrane region" description="Helical" evidence="6">
    <location>
        <begin position="62"/>
        <end position="83"/>
    </location>
</feature>
<dbReference type="Proteomes" id="UP001596505">
    <property type="component" value="Unassembled WGS sequence"/>
</dbReference>
<evidence type="ECO:0000313" key="8">
    <source>
        <dbReference type="Proteomes" id="UP001596505"/>
    </source>
</evidence>
<dbReference type="PANTHER" id="PTHR33931:SF6">
    <property type="entry name" value="INTEGRAL MEMBRANE PROTEIN YXZK-RELATED"/>
    <property type="match status" value="1"/>
</dbReference>
<evidence type="ECO:0000256" key="6">
    <source>
        <dbReference type="SAM" id="Phobius"/>
    </source>
</evidence>
<protein>
    <submittedName>
        <fullName evidence="7">CidA/LrgA family protein</fullName>
    </submittedName>
</protein>
<feature type="transmembrane region" description="Helical" evidence="6">
    <location>
        <begin position="28"/>
        <end position="50"/>
    </location>
</feature>
<keyword evidence="2" id="KW-1003">Cell membrane</keyword>
<accession>A0ABW2PW55</accession>
<feature type="transmembrane region" description="Helical" evidence="6">
    <location>
        <begin position="89"/>
        <end position="108"/>
    </location>
</feature>
<keyword evidence="3 6" id="KW-0812">Transmembrane</keyword>
<gene>
    <name evidence="7" type="ORF">ACFQRG_11555</name>
</gene>
<proteinExistence type="predicted"/>
<name>A0ABW2PW55_9BACL</name>
<dbReference type="NCBIfam" id="NF002460">
    <property type="entry name" value="PRK01658.1"/>
    <property type="match status" value="1"/>
</dbReference>
<evidence type="ECO:0000256" key="2">
    <source>
        <dbReference type="ARBA" id="ARBA00022475"/>
    </source>
</evidence>
<evidence type="ECO:0000256" key="5">
    <source>
        <dbReference type="ARBA" id="ARBA00023136"/>
    </source>
</evidence>
<dbReference type="RefSeq" id="WP_380966103.1">
    <property type="nucleotide sequence ID" value="NZ_JBHTCO010000014.1"/>
</dbReference>
<reference evidence="8" key="1">
    <citation type="journal article" date="2019" name="Int. J. Syst. Evol. Microbiol.">
        <title>The Global Catalogue of Microorganisms (GCM) 10K type strain sequencing project: providing services to taxonomists for standard genome sequencing and annotation.</title>
        <authorList>
            <consortium name="The Broad Institute Genomics Platform"/>
            <consortium name="The Broad Institute Genome Sequencing Center for Infectious Disease"/>
            <person name="Wu L."/>
            <person name="Ma J."/>
        </authorList>
    </citation>
    <scope>NUCLEOTIDE SEQUENCE [LARGE SCALE GENOMIC DNA]</scope>
    <source>
        <strain evidence="8">CGMCC 1.16305</strain>
    </source>
</reference>
<dbReference type="PANTHER" id="PTHR33931">
    <property type="entry name" value="HOLIN-LIKE PROTEIN CIDA-RELATED"/>
    <property type="match status" value="1"/>
</dbReference>
<comment type="subcellular location">
    <subcellularLocation>
        <location evidence="1">Cell membrane</location>
        <topology evidence="1">Multi-pass membrane protein</topology>
    </subcellularLocation>
</comment>
<evidence type="ECO:0000313" key="7">
    <source>
        <dbReference type="EMBL" id="MFC7393589.1"/>
    </source>
</evidence>
<dbReference type="InterPro" id="IPR005538">
    <property type="entry name" value="LrgA/CidA"/>
</dbReference>
<keyword evidence="5 6" id="KW-0472">Membrane</keyword>
<keyword evidence="8" id="KW-1185">Reference proteome</keyword>
<evidence type="ECO:0000256" key="4">
    <source>
        <dbReference type="ARBA" id="ARBA00022989"/>
    </source>
</evidence>
<sequence>MKFVIVILQIALLYVFYFIGNCLQNVLHLPIPGSILGMILLFLLLCFKIVPLKSIETGSQFLLAYLPVFFIPATTGVMNYYHFFMGSGVILFFITILSTLMVMVFSGLTTHYLSKRKSDHQAERKEDKAC</sequence>
<dbReference type="EMBL" id="JBHTCO010000014">
    <property type="protein sequence ID" value="MFC7393589.1"/>
    <property type="molecule type" value="Genomic_DNA"/>
</dbReference>
<dbReference type="Pfam" id="PF03788">
    <property type="entry name" value="LrgA"/>
    <property type="match status" value="1"/>
</dbReference>